<evidence type="ECO:0000313" key="2">
    <source>
        <dbReference type="Proteomes" id="UP000571084"/>
    </source>
</evidence>
<proteinExistence type="predicted"/>
<accession>A0A840RN21</accession>
<keyword evidence="2" id="KW-1185">Reference proteome</keyword>
<dbReference type="InterPro" id="IPR009752">
    <property type="entry name" value="Phage_Mu_GpJ"/>
</dbReference>
<dbReference type="Proteomes" id="UP000571084">
    <property type="component" value="Unassembled WGS sequence"/>
</dbReference>
<sequence length="147" mass="16442">MTMRYCTLDDIKLAMPENTLIALSNDDPRATTIDLAVIERAVKAAEEMIDANLRGRFLLPIPTVPTMINEVAVTLTRHWLYCRRPEGPELPKAVTSTYASAISRLAEIRDGRLHIGLPTGEAIKEPGKYKVRASKSRFSQMQKGFDL</sequence>
<comment type="caution">
    <text evidence="1">The sequence shown here is derived from an EMBL/GenBank/DDBJ whole genome shotgun (WGS) entry which is preliminary data.</text>
</comment>
<name>A0A840RN21_9BURK</name>
<protein>
    <submittedName>
        <fullName evidence="1">Phage gp36-like protein</fullName>
    </submittedName>
</protein>
<organism evidence="1 2">
    <name type="scientific">Glaciimonas immobilis</name>
    <dbReference type="NCBI Taxonomy" id="728004"/>
    <lineage>
        <taxon>Bacteria</taxon>
        <taxon>Pseudomonadati</taxon>
        <taxon>Pseudomonadota</taxon>
        <taxon>Betaproteobacteria</taxon>
        <taxon>Burkholderiales</taxon>
        <taxon>Oxalobacteraceae</taxon>
        <taxon>Glaciimonas</taxon>
    </lineage>
</organism>
<gene>
    <name evidence="1" type="ORF">HNR39_000302</name>
</gene>
<reference evidence="1 2" key="1">
    <citation type="submission" date="2020-08" db="EMBL/GenBank/DDBJ databases">
        <title>Genomic Encyclopedia of Type Strains, Phase IV (KMG-IV): sequencing the most valuable type-strain genomes for metagenomic binning, comparative biology and taxonomic classification.</title>
        <authorList>
            <person name="Goeker M."/>
        </authorList>
    </citation>
    <scope>NUCLEOTIDE SEQUENCE [LARGE SCALE GENOMIC DNA]</scope>
    <source>
        <strain evidence="1 2">DSM 23240</strain>
    </source>
</reference>
<dbReference type="Pfam" id="PF07030">
    <property type="entry name" value="Phage_Mu_Gp36"/>
    <property type="match status" value="1"/>
</dbReference>
<dbReference type="RefSeq" id="WP_245182178.1">
    <property type="nucleotide sequence ID" value="NZ_JAAOZT010000002.1"/>
</dbReference>
<dbReference type="AlphaFoldDB" id="A0A840RN21"/>
<evidence type="ECO:0000313" key="1">
    <source>
        <dbReference type="EMBL" id="MBB5198492.1"/>
    </source>
</evidence>
<dbReference type="EMBL" id="JACHHQ010000001">
    <property type="protein sequence ID" value="MBB5198492.1"/>
    <property type="molecule type" value="Genomic_DNA"/>
</dbReference>